<keyword evidence="4 5" id="KW-0408">Iron</keyword>
<keyword evidence="5" id="KW-0223">Dioxygenase</keyword>
<evidence type="ECO:0000313" key="7">
    <source>
        <dbReference type="EMBL" id="GAA0443581.1"/>
    </source>
</evidence>
<keyword evidence="2 5" id="KW-0479">Metal-binding</keyword>
<keyword evidence="3 5" id="KW-0560">Oxidoreductase</keyword>
<gene>
    <name evidence="7" type="ORF">GCM10010361_04410</name>
</gene>
<comment type="similarity">
    <text evidence="1 5">Belongs to the carotenoid oxygenase family.</text>
</comment>
<dbReference type="EC" id="1.13.11.-" evidence="5"/>
<evidence type="ECO:0000256" key="4">
    <source>
        <dbReference type="ARBA" id="ARBA00023004"/>
    </source>
</evidence>
<organism evidence="7 8">
    <name type="scientific">Streptomyces olivaceiscleroticus</name>
    <dbReference type="NCBI Taxonomy" id="68245"/>
    <lineage>
        <taxon>Bacteria</taxon>
        <taxon>Bacillati</taxon>
        <taxon>Actinomycetota</taxon>
        <taxon>Actinomycetes</taxon>
        <taxon>Kitasatosporales</taxon>
        <taxon>Streptomycetaceae</taxon>
        <taxon>Streptomyces</taxon>
    </lineage>
</organism>
<dbReference type="InterPro" id="IPR004294">
    <property type="entry name" value="Carotenoid_Oase"/>
</dbReference>
<reference evidence="8" key="1">
    <citation type="journal article" date="2019" name="Int. J. Syst. Evol. Microbiol.">
        <title>The Global Catalogue of Microorganisms (GCM) 10K type strain sequencing project: providing services to taxonomists for standard genome sequencing and annotation.</title>
        <authorList>
            <consortium name="The Broad Institute Genomics Platform"/>
            <consortium name="The Broad Institute Genome Sequencing Center for Infectious Disease"/>
            <person name="Wu L."/>
            <person name="Ma J."/>
        </authorList>
    </citation>
    <scope>NUCLEOTIDE SEQUENCE [LARGE SCALE GENOMIC DNA]</scope>
    <source>
        <strain evidence="8">JCM 4805</strain>
    </source>
</reference>
<dbReference type="EMBL" id="BAAABY010000003">
    <property type="protein sequence ID" value="GAA0443581.1"/>
    <property type="molecule type" value="Genomic_DNA"/>
</dbReference>
<dbReference type="PANTHER" id="PTHR10543:SF89">
    <property type="entry name" value="CAROTENOID 9,10(9',10')-CLEAVAGE DIOXYGENASE 1"/>
    <property type="match status" value="1"/>
</dbReference>
<evidence type="ECO:0000256" key="6">
    <source>
        <dbReference type="SAM" id="MobiDB-lite"/>
    </source>
</evidence>
<name>A0ABP3J9A8_9ACTN</name>
<accession>A0ABP3J9A8</accession>
<evidence type="ECO:0000256" key="5">
    <source>
        <dbReference type="RuleBase" id="RU364048"/>
    </source>
</evidence>
<evidence type="ECO:0000256" key="2">
    <source>
        <dbReference type="ARBA" id="ARBA00022723"/>
    </source>
</evidence>
<proteinExistence type="inferred from homology"/>
<evidence type="ECO:0000256" key="1">
    <source>
        <dbReference type="ARBA" id="ARBA00006787"/>
    </source>
</evidence>
<sequence>MTTDGTRTEGLPTGMDDAMTDRTTRIPGTAGHGADSAPSGTEPRPLALSGHLAPVPTEIDAYDLPVSGTLPPELRGRYLRNGPNPLPGRGGGAHWFLGHGMLHGIRIAGGRAEWYRNRWVRTTRLAGLPSTRPDGTRDLANNPANTHVIEHGGRLLALCESGLPHRVTPDLDTLGPEDFGGRLHTAMTAHPKEDPVTGELHFFGYAPTPPYVTYHRMSASGELEHSRVVDVPAPTMMHDFAITERYVVWLDLPVTFDAALRGTGSMPMRWNDAYGARLGVMERAGDGPVRWFDIQPCYVFHVGNAREDAAGRIVLDAVRYGRDTFNGLWEAIGGASAGQAAPAPGTALPGVSGARAAAPAAPGSVLYRWTLDPATGAVSEAPLDDLAVEFPTLHAGHVGRAHRYLYLVSDAPSGAVVRYDVTTGERQTHDVGPDRAVGEAVFVPAQDARAEDEGWLLSIVTDRSGAGSELLVLDATDVTAAPVATVRLPRAVPAGFHGSWIADGDGGADAAALGNEAGR</sequence>
<protein>
    <recommendedName>
        <fullName evidence="5">Dioxygenase</fullName>
        <ecNumber evidence="5">1.13.11.-</ecNumber>
    </recommendedName>
</protein>
<feature type="region of interest" description="Disordered" evidence="6">
    <location>
        <begin position="1"/>
        <end position="46"/>
    </location>
</feature>
<dbReference type="Proteomes" id="UP001500909">
    <property type="component" value="Unassembled WGS sequence"/>
</dbReference>
<evidence type="ECO:0000256" key="3">
    <source>
        <dbReference type="ARBA" id="ARBA00023002"/>
    </source>
</evidence>
<dbReference type="Pfam" id="PF03055">
    <property type="entry name" value="RPE65"/>
    <property type="match status" value="1"/>
</dbReference>
<evidence type="ECO:0000313" key="8">
    <source>
        <dbReference type="Proteomes" id="UP001500909"/>
    </source>
</evidence>
<dbReference type="PANTHER" id="PTHR10543">
    <property type="entry name" value="BETA-CAROTENE DIOXYGENASE"/>
    <property type="match status" value="1"/>
</dbReference>
<comment type="cofactor">
    <cofactor evidence="5">
        <name>Fe(2+)</name>
        <dbReference type="ChEBI" id="CHEBI:29033"/>
    </cofactor>
    <text evidence="5">Binds 1 Fe(2+) ion per subunit.</text>
</comment>
<comment type="caution">
    <text evidence="7">The sequence shown here is derived from an EMBL/GenBank/DDBJ whole genome shotgun (WGS) entry which is preliminary data.</text>
</comment>
<keyword evidence="8" id="KW-1185">Reference proteome</keyword>